<dbReference type="InterPro" id="IPR021824">
    <property type="entry name" value="Capsid-C_pestivirus"/>
</dbReference>
<evidence type="ECO:0000256" key="52">
    <source>
        <dbReference type="SAM" id="MobiDB-lite"/>
    </source>
</evidence>
<feature type="compositionally biased region" description="Basic and acidic residues" evidence="52">
    <location>
        <begin position="299"/>
        <end position="312"/>
    </location>
</feature>
<feature type="region of interest" description="Disordered" evidence="52">
    <location>
        <begin position="277"/>
        <end position="314"/>
    </location>
</feature>
<keyword evidence="14 51" id="KW-1090">Inhibition of host innate immune response by virus</keyword>
<keyword evidence="12" id="KW-0945">Host-virus interaction</keyword>
<keyword evidence="19" id="KW-0540">Nuclease</keyword>
<dbReference type="SUPFAM" id="SSF55895">
    <property type="entry name" value="Ribonuclease Rh-like"/>
    <property type="match status" value="1"/>
</dbReference>
<dbReference type="CDD" id="cd23201">
    <property type="entry name" value="Pestivirus_RdRp"/>
    <property type="match status" value="1"/>
</dbReference>
<dbReference type="GO" id="GO:0005525">
    <property type="term" value="F:GTP binding"/>
    <property type="evidence" value="ECO:0007669"/>
    <property type="project" value="UniProtKB-KW"/>
</dbReference>
<dbReference type="GO" id="GO:0033644">
    <property type="term" value="C:host cell membrane"/>
    <property type="evidence" value="ECO:0007669"/>
    <property type="project" value="UniProtKB-SubCell"/>
</dbReference>
<evidence type="ECO:0007829" key="62">
    <source>
        <dbReference type="PDB" id="8PAG"/>
    </source>
</evidence>
<evidence type="ECO:0000256" key="26">
    <source>
        <dbReference type="ARBA" id="ARBA00022840"/>
    </source>
</evidence>
<evidence type="ECO:0000256" key="19">
    <source>
        <dbReference type="ARBA" id="ARBA00022722"/>
    </source>
</evidence>
<keyword evidence="38" id="KW-0325">Glycoprotein</keyword>
<keyword evidence="22" id="KW-1161">Viral attachment to host cell</keyword>
<dbReference type="GO" id="GO:0039654">
    <property type="term" value="P:fusion of virus membrane with host endosome membrane"/>
    <property type="evidence" value="ECO:0007669"/>
    <property type="project" value="UniProtKB-KW"/>
</dbReference>
<evidence type="ECO:0000259" key="55">
    <source>
        <dbReference type="PROSITE" id="PS51192"/>
    </source>
</evidence>
<dbReference type="GO" id="GO:0019082">
    <property type="term" value="P:viral protein processing"/>
    <property type="evidence" value="ECO:0007669"/>
    <property type="project" value="UniProtKB-UniRule"/>
</dbReference>
<feature type="disulfide bond" evidence="62">
    <location>
        <begin position="911"/>
        <end position="947"/>
    </location>
</feature>
<feature type="disulfide bond" evidence="62">
    <location>
        <begin position="1012"/>
        <end position="1034"/>
    </location>
</feature>
<evidence type="ECO:0000256" key="16">
    <source>
        <dbReference type="ARBA" id="ARBA00022679"/>
    </source>
</evidence>
<feature type="transmembrane region" description="Helical" evidence="53">
    <location>
        <begin position="1233"/>
        <end position="1251"/>
    </location>
</feature>
<evidence type="ECO:0000256" key="48">
    <source>
        <dbReference type="ARBA" id="ARBA00047631"/>
    </source>
</evidence>
<name>A0A097NZ77_9FLAV</name>
<evidence type="ECO:0000256" key="46">
    <source>
        <dbReference type="ARBA" id="ARBA00034097"/>
    </source>
</evidence>
<reference evidence="60 61" key="1">
    <citation type="journal article" date="2014" name="MBio">
        <title>Detection of Zoonotic Pathogens and Characterization of Novel Viruses Carried by Commensal Rattus norvegicus in New York City.</title>
        <authorList>
            <person name="Firth C."/>
            <person name="Bhat M."/>
            <person name="Firth M.A."/>
            <person name="Williams S.H."/>
            <person name="Frye M.J."/>
            <person name="Simmonds P."/>
            <person name="Conte J.M."/>
            <person name="Ng J."/>
            <person name="Garcia J."/>
            <person name="Bhuva N.P."/>
            <person name="Lee B."/>
            <person name="Che X."/>
            <person name="Quan P.L."/>
            <person name="Lipkin W.I."/>
        </authorList>
    </citation>
    <scope>NUCLEOTIDE SEQUENCE [LARGE SCALE GENOMIC DNA]</scope>
    <source>
        <strain evidence="60">NrPV/NYC-D23</strain>
    </source>
</reference>
<evidence type="ECO:0000256" key="8">
    <source>
        <dbReference type="ARBA" id="ARBA00022482"/>
    </source>
</evidence>
<dbReference type="PROSITE" id="PS50507">
    <property type="entry name" value="RDRP_SSRNA_POS"/>
    <property type="match status" value="1"/>
</dbReference>
<dbReference type="InterPro" id="IPR027417">
    <property type="entry name" value="P-loop_NTPase"/>
</dbReference>
<dbReference type="InterPro" id="IPR043502">
    <property type="entry name" value="DNA/RNA_pol_sf"/>
</dbReference>
<dbReference type="GO" id="GO:0019062">
    <property type="term" value="P:virion attachment to host cell"/>
    <property type="evidence" value="ECO:0007669"/>
    <property type="project" value="UniProtKB-KW"/>
</dbReference>
<evidence type="ECO:0000256" key="22">
    <source>
        <dbReference type="ARBA" id="ARBA00022804"/>
    </source>
</evidence>
<dbReference type="InterPro" id="IPR042311">
    <property type="entry name" value="Pestivirus_E2_D"/>
</dbReference>
<dbReference type="GO" id="GO:0015267">
    <property type="term" value="F:channel activity"/>
    <property type="evidence" value="ECO:0007669"/>
    <property type="project" value="UniProtKB-KW"/>
</dbReference>
<dbReference type="InterPro" id="IPR002166">
    <property type="entry name" value="RNA_pol_HCV"/>
</dbReference>
<evidence type="ECO:0000256" key="34">
    <source>
        <dbReference type="ARBA" id="ARBA00023065"/>
    </source>
</evidence>
<keyword evidence="40" id="KW-0899">Viral immunoevasion</keyword>
<keyword evidence="8 51" id="KW-1113">Inhibition of host RLR pathway by virus</keyword>
<keyword evidence="11" id="KW-1170">Fusion of virus membrane with host endosomal membrane</keyword>
<keyword evidence="37" id="KW-1015">Disulfide bond</keyword>
<keyword evidence="7" id="KW-0813">Transport</keyword>
<evidence type="ECO:0000259" key="57">
    <source>
        <dbReference type="PROSITE" id="PS51535"/>
    </source>
</evidence>
<dbReference type="InterPro" id="IPR001650">
    <property type="entry name" value="Helicase_C-like"/>
</dbReference>
<feature type="domain" description="Helicase C-terminal" evidence="56">
    <location>
        <begin position="2091"/>
        <end position="2250"/>
    </location>
</feature>
<evidence type="ECO:0000256" key="4">
    <source>
        <dbReference type="ARBA" id="ARBA00004650"/>
    </source>
</evidence>
<dbReference type="Pfam" id="PF00998">
    <property type="entry name" value="RdRP_3"/>
    <property type="match status" value="1"/>
</dbReference>
<evidence type="ECO:0000256" key="23">
    <source>
        <dbReference type="ARBA" id="ARBA00022806"/>
    </source>
</evidence>
<feature type="domain" description="RdRp catalytic" evidence="54">
    <location>
        <begin position="3617"/>
        <end position="3740"/>
    </location>
</feature>
<comment type="function">
    <text evidence="46">Packages viral RNA to form a viral nucleocapsid and thereby protects viral RNA. Also plays a role in transcription regulation. Protects the incoming virus against IFN-induced effectors.</text>
</comment>
<feature type="active site" description="Charge relay system; for serine protease NS3 activity" evidence="50">
    <location>
        <position position="1865"/>
    </location>
</feature>
<evidence type="ECO:0000256" key="41">
    <source>
        <dbReference type="ARBA" id="ARBA00023296"/>
    </source>
</evidence>
<dbReference type="InterPro" id="IPR011545">
    <property type="entry name" value="DEAD/DEAH_box_helicase_dom"/>
</dbReference>
<dbReference type="Pfam" id="PF00271">
    <property type="entry name" value="Helicase_C"/>
    <property type="match status" value="1"/>
</dbReference>
<evidence type="ECO:0000259" key="58">
    <source>
        <dbReference type="PROSITE" id="PS51692"/>
    </source>
</evidence>
<evidence type="ECO:0000256" key="30">
    <source>
        <dbReference type="ARBA" id="ARBA00022953"/>
    </source>
</evidence>
<feature type="domain" description="Peptidase C74" evidence="58">
    <location>
        <begin position="1559"/>
        <end position="1702"/>
    </location>
</feature>
<feature type="active site" description="Charge relay system; for serine protease NS3 activity" evidence="50">
    <location>
        <position position="1808"/>
    </location>
</feature>
<evidence type="ECO:0000256" key="3">
    <source>
        <dbReference type="ARBA" id="ARBA00004242"/>
    </source>
</evidence>
<dbReference type="PROSITE" id="PS51692">
    <property type="entry name" value="PESTIVIRUS_NS2_PRO"/>
    <property type="match status" value="1"/>
</dbReference>
<keyword evidence="27" id="KW-0946">Virion</keyword>
<comment type="function">
    <text evidence="45">Leader cysteine autoprotease that cleaves itself from the nascent polyprotein during translation of the viral mRNA. Once released, plays a role in the inhibition of host innate immune response by interacting with host IRF3 and inducing its proteasomal degradation.</text>
</comment>
<comment type="function">
    <text evidence="44">Acts as a cofactor for the NS3 protease activity.</text>
</comment>
<feature type="disulfide bond" evidence="62">
    <location>
        <begin position="1064"/>
        <end position="1086"/>
    </location>
</feature>
<evidence type="ECO:0000256" key="11">
    <source>
        <dbReference type="ARBA" id="ARBA00022510"/>
    </source>
</evidence>
<evidence type="ECO:0000256" key="47">
    <source>
        <dbReference type="ARBA" id="ARBA00046377"/>
    </source>
</evidence>
<keyword evidence="41" id="KW-1160">Virus entry into host cell</keyword>
<comment type="function">
    <text evidence="43">Plays a role in the regulation of viral RNA replication.</text>
</comment>
<feature type="active site" description="Charge relay system; for serine protease NS3 activity" evidence="50">
    <location>
        <position position="1771"/>
    </location>
</feature>
<keyword evidence="35" id="KW-0342">GTP-binding</keyword>
<dbReference type="SMART" id="SM00490">
    <property type="entry name" value="HELICc"/>
    <property type="match status" value="1"/>
</dbReference>
<evidence type="ECO:0000256" key="53">
    <source>
        <dbReference type="SAM" id="Phobius"/>
    </source>
</evidence>
<evidence type="ECO:0000256" key="29">
    <source>
        <dbReference type="ARBA" id="ARBA00022931"/>
    </source>
</evidence>
<evidence type="ECO:0000256" key="45">
    <source>
        <dbReference type="ARBA" id="ARBA00023578"/>
    </source>
</evidence>
<keyword evidence="16" id="KW-0808">Transferase</keyword>
<dbReference type="InterPro" id="IPR008751">
    <property type="entry name" value="Peptidase_C53"/>
</dbReference>
<reference evidence="62" key="2">
    <citation type="journal article" date="2024" name="Structure">
        <title>Structural comparison of typical and atypical E2 pestivirus glycoproteins.</title>
        <authorList>
            <person name="Aitkenhead H."/>
            <person name="Riedel C."/>
            <person name="Cowieson N."/>
            <person name="Rumenapf H.T."/>
            <person name="Stuart D.I."/>
            <person name="El Omari K."/>
        </authorList>
    </citation>
    <scope>X-RAY CRYSTALLOGRAPHY (3.50 ANGSTROMS) OF 802-1149</scope>
    <scope>DISULFIDE BONDS</scope>
</reference>
<feature type="domain" description="Helicase ATP-binding" evidence="55">
    <location>
        <begin position="1915"/>
        <end position="2073"/>
    </location>
</feature>
<feature type="compositionally biased region" description="Basic and acidic residues" evidence="52">
    <location>
        <begin position="281"/>
        <end position="292"/>
    </location>
</feature>
<dbReference type="PDB" id="8PAG">
    <property type="method" value="X-ray"/>
    <property type="resolution" value="3.50 A"/>
    <property type="chains" value="A=802-1149"/>
</dbReference>
<dbReference type="Gene3D" id="3.40.50.300">
    <property type="entry name" value="P-loop containing nucleotide triphosphate hydrolases"/>
    <property type="match status" value="2"/>
</dbReference>
<keyword evidence="9" id="KW-0696">RNA-directed RNA polymerase</keyword>
<evidence type="ECO:0000256" key="44">
    <source>
        <dbReference type="ARBA" id="ARBA00023576"/>
    </source>
</evidence>
<dbReference type="SMART" id="SM00487">
    <property type="entry name" value="DEXDc"/>
    <property type="match status" value="1"/>
</dbReference>
<evidence type="ECO:0000256" key="49">
    <source>
        <dbReference type="ARBA" id="ARBA00047984"/>
    </source>
</evidence>
<evidence type="ECO:0000256" key="35">
    <source>
        <dbReference type="ARBA" id="ARBA00023134"/>
    </source>
</evidence>
<dbReference type="Gene3D" id="2.60.40.4200">
    <property type="entry name" value="Pestivirus envelope glycoprotein E2, C-terminal domain"/>
    <property type="match status" value="1"/>
</dbReference>
<evidence type="ECO:0000256" key="25">
    <source>
        <dbReference type="ARBA" id="ARBA00022825"/>
    </source>
</evidence>
<evidence type="ECO:0000256" key="10">
    <source>
        <dbReference type="ARBA" id="ARBA00022506"/>
    </source>
</evidence>
<evidence type="ECO:0000313" key="61">
    <source>
        <dbReference type="Proteomes" id="UP000127008"/>
    </source>
</evidence>
<sequence>MSGVQGQPRRGSEKTVRMREYKDSFQRGLYVEIGPKLYSSYEGPVYDTIPIKITEEIQELCTTGYQVGTGRDETQKEWEIYCCKCHPYITFLDKKTGKIKALKEEPLGCPIMIVPEEGATYTKGCDNPADTLYGSCGCTYGKKPRVCTGRGVTLRLPHPRGKKTTPTQDIPRVGDCNNVDTSGVFLKVGGIMYRDYQGLVYHRLPKEQCRKTKGNHKPIIKLGKVYATDGKIYKIGIREQTEVVAWRRNILGIQVFYNWVTEPLGIPIWVKTCSDPNGNTKKKEEKTDDRLKKGGLKCKPREQEPDIKRKPGPDAVIVSEGKKYHVTCKGKVKGENTKEGLYHKKPKPQDSRKKLEKALLAWAILAILTGLATSNVTQWNLADEYSHDMHRVMFERNISRSIHGIWPVKICKGVPNPMITDQQAKQIVGMVDASPSTNYTCCHLQRHEWNKHGWCNWFNVDPWITMMIYQNQRIVNKIGQECAVTCRYNHTMGTNIVLQARSSPTSTTGCKPGAKYSFAGEIRKSKCKLEVGMEELIESLDTDWQRHTFSWEDYIIDGATHIIEGKRQLITKLIDKVENGLDKAKQKLNKVKKFFSSATNTDIKNKIYCEKFHVLGDLVYVNSCLPMGLPTGARFVSKNVISLEPEKTAQIIPRLTHHLDSGILLVLVAMSDFMPETSSALYLILHFMIPNSRHRTISEEGLTMALNLTSTEPVSSVIPTSVYVEGQWTCWKPSWWPYNADIALFFEGAFEMLELIARAVGDLMKVWTEATAVAFLCFLIKAFRGQILQGVILLLLLSSAEGRYNQVKVDRPDWHTLLQKDLKGVLSGKDGLYILRSNKVWTGGSVIITDEFAVTTFIGDHTGNFKFSVKVMTTPIEMDYCIKVIDTAKFFCVMVGTPTQRDLVKPPEMLCGCGALEVQDNNSTGLISPGNVLPSKCINGWTGVVTCHCPYTDIKMKFLENTTPQKYSKNCPGTYLSDQNFHHDCKYGSQESCIDPEPTKLPPETYEDIQECFWCSYYIKDANFTPHKGPLGWCRVGENEPYYLTNRKSCVQGGVQIGSGEVTCLIGTTKIKVGNFNETAISFMPCNPIKEASRGPPSRTTCTYKYAKTLKNKIYDEKDRYWGQYMVKGEYQYWFDLEQDDHVTGGLLKYLPLIMVLLLGGKMVAWLLTAYYLMEVVEATRDIASHTAVVMGPLIKCVDYDTVCVLALIFLLIKNNTSRLVVISLYSIMKGKILIPLLIAMSIIIQGTMAHECEMETTEGSNLFPMACVVFYCIVSFLKFGEATGVVVLILLGVMKMAQNLSVGVSAVLVLAWAVLGTVIYLSTRKHHVSPIMTSLVALTLTAQLAGLVTNTVQQLSDVVMELRPVEITTVHKIFLVYIFYLVYIVTYKKEGTDFFTYLLDLLLLIKMYLVVSLDCVSFFLSNFCSDVVRYKLITKKLGVPEELQNLSLNSDMEALEKSGAYLRPYSKNRKLLECREVVYILARALLLTALGRLWFPFVFLDLFFSILLHAHKQLLREVASSKTLIASLLASTVNAVMILKYPGMTKTEKLYQVWTTVRREILKHEVQNPVLKNWYEDTESMHRGVMAFIVKVVGKDSILCSNCEQENKYPCPACGAESPRIRCGWTLKDLEYTRLSKAEEKIGGVYKFRRTNIEFDFGTASHSLKKYIQMLPILATRQNLILVGNLGYEVETLIKAGWKLRAPAIIPKIVETLQGENSVLDKLQLFFGITPMGVTPKNPTRLPTSLIKIKRGFETGWAYTHPGGLSSVEHVTGKNDIFCSDSNGRTTIKITSSNSKTDETEYGIKTDMNTSEGARCLVYNPEATNISGSKGAVVHLRKCGSDFKCITADGTPAYYNLNNLKGWSGLPIFDLGTGKIVGRVKAGSNVTEGNTEIIGGTTSVLPESCDLDSTVKQIQKMERGMFLSVTLATGAGKTTELPRKLIEKIGTHKRVLVLIPLRAAAIGVHRYMQVKYPHINFNLRVGDLKEGDMSTGITYASYGYMCQMEMPKIREMAATYNYIFLDEYHCATPEQLAIIAKIHRVAETVRVIAMTATPVGVVASKGQKFDIKEEELAEVLKGENLGENYLNVAGLKVARTILKENTLVFVPTRRQAEDTAKKLRQEGVNAGFYYSGMEPESIVKNTSREPYCIVATNAIESGVTLPNLTNVIDTCLKCEKRVRIQTRAPHIVTGLKKIVITPGEAAQRRGRVGRTKPGNYYKAPVAVQGEQDYHFNLLQAQLYGLPDGINITAQFRKMNNEWALYEEDKVLLTQLEVCNNYLLSDDLPQLTKNILARTTHPEKIQLAYNCFETPVPIIFPEVKNGEVTSVYPDYNLVSYKVLKDQAPFSFYCTEDEDLALDLMNMEWQSPNMEQTVETGKALEKMAKLSKLETALVGGLITYIGYKALEKRHKPFVEAIYSYQMEQVEDLVLCQVCPDDIVPKLVEEEVKLNQNIIDEKILKIKEWIKELNCFTQATTDRTNFKLESSNDIFEYWKKFKEYLYKNEKNIAKYGGWGLHTALHNSISARLGTEVATALVVLKWMAFGGIEAGDYVKQAAVDVIVYYIINTPRFDGDEETASRGRKYVATVLISALAKYIYTNGYGDLHSLLEPILSYLPYATNLLQWFRPNQLENVVVTGHLIYKLFLSVKTGSNKGLVGLSISSGMELYSMNPITLCVALVLGVGAIAAHTVLEQSENKRTLLMKVFVKNFLDQAATDELCKSDPETIISAVFETLHTASNPIRVIFHLYMHFHKKYDIKKIIEMTAGKNILVLVVLECLEIMELDKESKLKTLSTNYIVDWIKNYLKKLKRMATTHLIKTIVPAPFSCKVYKPSYRVKLIGQENCTRAEHRCTCGSETIVYNTGNRWEVVQRKGSTWCRNNSVERVLSDLQNTDFYDEKNNLLAIEVDKTSTVIYERNGKTVSLENHGETLTGTSAVTISYRDLVDVFNGRYDGFTIEGFSRGFIEPKEVYNRNEAYFLNGVVYFYKIEKCQAATKLLTNDNIKKIISTINRRKLQPEKTPKEFLINWYPENLITDCHRIIKPCFGEKLVCVGDATHDEHHLGESTCEEEPDVWVLAPEEMTVREGTHRVAGQVVKVEKIQTKPNERKIGYEQNQIPGNKISLTRSLVHCQAEREKKTILIFGNPRLMSATAKHLLKKFLVIYPEKLTEANGPGVSIYIGEEKFGIFDIETKFLTSKQLKRNLTERQHDLNVEEFFSTKQSYCEIPDYHQAENPVFITEEQNSENIYHHIGEKFFLLKLMKGKGYNVMTKQETGFKVKLSWNGQKELVRTLEPLIREQILDVDIQKLKNCHYISTREFANGGWRPLDASTYNGKIPCKREGSLTPVQAYLELRQLKQEIKKNKESKLGYSNLKGKEWLLNRIREPPRLMLKHLANPGGLSKGGVRTKYNYNIYNKKICGLMQEIGINISRLPTVRAQCSTADTHEAIRTKIDKEPNKQHPELHEDLFKIFLHNIDSKYQHKFEEVGWEKLEPGLNRKGAPGFLEDINKLGDYLTPEGKKQIDKLVRKMLRGDIPQYYETAIPKNEKRDVTDDLLELGEWPEKKPRIIQYPEAKMRIAITKIMYNWVKQQPILIPGYEGKTPIFNVFNKVKKEWDQFQKPAIISFDTKAWDTQVTPNDLDLVARIQKWLYKKKYHKFIDRLTEEMKEVVVITEDGQVYIRKGQRGSGQPDTSAGNSILNVLTMAWAFCRANNLEYRTFSKVAKIHVCGDDGFLITEDYLARKFSEEGPRLLQEAGKPQKLLTGNTMKISSNFSDLEFCSHTPIKVRLSNGATTYMAGRDTAVILSKMATKLDESGVRSTEEYENQVAFCFLLLYPWNPLIRRICLYTLSTTVYDKPNPNKPILVQYRGDPIGAFKDVYGFDLRAIERTELSKLSQLNLNMTILTIWHRKTSQRILEKCLEIAKPASPVTSDRLVEKKTGIIYIPMEGHVIQGKYYEKLDLGVKNQRITRAIEGLERYKEGPIYGIFYKIRNLLMML</sequence>
<evidence type="ECO:0000256" key="39">
    <source>
        <dbReference type="ARBA" id="ARBA00023200"/>
    </source>
</evidence>
<evidence type="ECO:0000256" key="9">
    <source>
        <dbReference type="ARBA" id="ARBA00022484"/>
    </source>
</evidence>
<feature type="disulfide bond" evidence="62">
    <location>
        <begin position="985"/>
        <end position="993"/>
    </location>
</feature>
<dbReference type="InterPro" id="IPR036430">
    <property type="entry name" value="RNase_T2-like_sf"/>
</dbReference>
<dbReference type="InterPro" id="IPR022120">
    <property type="entry name" value="NS2"/>
</dbReference>
<evidence type="ECO:0000259" key="59">
    <source>
        <dbReference type="PROSITE" id="PS51876"/>
    </source>
</evidence>
<evidence type="ECO:0000256" key="31">
    <source>
        <dbReference type="ARBA" id="ARBA00022989"/>
    </source>
</evidence>
<feature type="transmembrane region" description="Helical" evidence="53">
    <location>
        <begin position="1263"/>
        <end position="1294"/>
    </location>
</feature>
<evidence type="ECO:0000256" key="27">
    <source>
        <dbReference type="ARBA" id="ARBA00022844"/>
    </source>
</evidence>
<dbReference type="InterPro" id="IPR030399">
    <property type="entry name" value="NS2_C74"/>
</dbReference>
<dbReference type="GO" id="GO:0039694">
    <property type="term" value="P:viral RNA genome replication"/>
    <property type="evidence" value="ECO:0007669"/>
    <property type="project" value="InterPro"/>
</dbReference>
<dbReference type="SMR" id="A0A097NZ77"/>
<feature type="transmembrane region" description="Helical" evidence="53">
    <location>
        <begin position="1328"/>
        <end position="1349"/>
    </location>
</feature>
<evidence type="ECO:0000256" key="40">
    <source>
        <dbReference type="ARBA" id="ARBA00023280"/>
    </source>
</evidence>
<comment type="catalytic activity">
    <reaction evidence="1">
        <text>Leu is conserved at position P1 for all four cleavage sites. Alanine is found at position P1' of the NS4A-NS4B cleavage site, whereas serine is found at position P1' of the NS3-NS4A, NS4B-NS5A and NS5A-NS5B cleavage sites.</text>
        <dbReference type="EC" id="3.4.21.113"/>
    </reaction>
</comment>
<dbReference type="GO" id="GO:0046718">
    <property type="term" value="P:symbiont entry into host cell"/>
    <property type="evidence" value="ECO:0007669"/>
    <property type="project" value="UniProtKB-KW"/>
</dbReference>
<evidence type="ECO:0000256" key="50">
    <source>
        <dbReference type="PROSITE-ProRule" id="PRU00868"/>
    </source>
</evidence>
<dbReference type="Pfam" id="PF20907">
    <property type="entry name" value="Flav_NS3-hel_C"/>
    <property type="match status" value="1"/>
</dbReference>
<keyword evidence="26" id="KW-0067">ATP-binding</keyword>
<keyword evidence="30" id="KW-0693">Viral RNA replication</keyword>
<comment type="subunit">
    <text evidence="47">Homodimer; disulfide-linked. Heterodimer with E1; disulfide-linked.</text>
</comment>
<dbReference type="InterPro" id="IPR014001">
    <property type="entry name" value="Helicase_ATP-bd"/>
</dbReference>
<dbReference type="GO" id="GO:0034220">
    <property type="term" value="P:monoatomic ion transmembrane transport"/>
    <property type="evidence" value="ECO:0007669"/>
    <property type="project" value="UniProtKB-KW"/>
</dbReference>
<keyword evidence="31 53" id="KW-1133">Transmembrane helix</keyword>
<dbReference type="GO" id="GO:0003724">
    <property type="term" value="F:RNA helicase activity"/>
    <property type="evidence" value="ECO:0007669"/>
    <property type="project" value="UniProtKB-EC"/>
</dbReference>
<comment type="catalytic activity">
    <reaction evidence="48">
        <text>a ribonucleoside 5'-triphosphate + H2O = a ribonucleoside 5'-diphosphate + phosphate + H(+)</text>
        <dbReference type="Rhea" id="RHEA:23680"/>
        <dbReference type="ChEBI" id="CHEBI:15377"/>
        <dbReference type="ChEBI" id="CHEBI:15378"/>
        <dbReference type="ChEBI" id="CHEBI:43474"/>
        <dbReference type="ChEBI" id="CHEBI:57930"/>
        <dbReference type="ChEBI" id="CHEBI:61557"/>
        <dbReference type="EC" id="3.6.1.15"/>
    </reaction>
</comment>
<feature type="active site" description="For N-terminal protease activity" evidence="51">
    <location>
        <position position="176"/>
    </location>
</feature>
<keyword evidence="62" id="KW-0002">3D-structure</keyword>
<evidence type="ECO:0000256" key="43">
    <source>
        <dbReference type="ARBA" id="ARBA00023574"/>
    </source>
</evidence>
<feature type="disulfide bond" evidence="62">
    <location>
        <position position="1102"/>
    </location>
</feature>
<keyword evidence="32" id="KW-1182">Viral ion channel</keyword>
<evidence type="ECO:0000256" key="13">
    <source>
        <dbReference type="ARBA" id="ARBA00022595"/>
    </source>
</evidence>
<feature type="disulfide bond" evidence="62">
    <location>
        <begin position="881"/>
        <end position="892"/>
    </location>
</feature>
<dbReference type="InterPro" id="IPR032521">
    <property type="entry name" value="Pestivirus_E2"/>
</dbReference>
<keyword evidence="42" id="KW-0407">Ion channel</keyword>
<evidence type="ECO:0000256" key="14">
    <source>
        <dbReference type="ARBA" id="ARBA00022632"/>
    </source>
</evidence>
<dbReference type="GO" id="GO:0003968">
    <property type="term" value="F:RNA-directed RNA polymerase activity"/>
    <property type="evidence" value="ECO:0007669"/>
    <property type="project" value="UniProtKB-KW"/>
</dbReference>
<evidence type="ECO:0000256" key="15">
    <source>
        <dbReference type="ARBA" id="ARBA00022670"/>
    </source>
</evidence>
<evidence type="ECO:0000259" key="54">
    <source>
        <dbReference type="PROSITE" id="PS50507"/>
    </source>
</evidence>
<evidence type="ECO:0000256" key="51">
    <source>
        <dbReference type="PROSITE-ProRule" id="PRU01224"/>
    </source>
</evidence>
<dbReference type="Gene3D" id="3.90.730.10">
    <property type="entry name" value="Ribonuclease T2-like"/>
    <property type="match status" value="1"/>
</dbReference>
<dbReference type="GO" id="GO:0004252">
    <property type="term" value="F:serine-type endopeptidase activity"/>
    <property type="evidence" value="ECO:0007669"/>
    <property type="project" value="InterPro"/>
</dbReference>
<comment type="catalytic activity">
    <reaction evidence="49">
        <text>ATP + H2O = ADP + phosphate + H(+)</text>
        <dbReference type="Rhea" id="RHEA:13065"/>
        <dbReference type="ChEBI" id="CHEBI:15377"/>
        <dbReference type="ChEBI" id="CHEBI:15378"/>
        <dbReference type="ChEBI" id="CHEBI:30616"/>
        <dbReference type="ChEBI" id="CHEBI:43474"/>
        <dbReference type="ChEBI" id="CHEBI:456216"/>
        <dbReference type="EC" id="3.6.4.13"/>
    </reaction>
</comment>
<dbReference type="Pfam" id="PF11889">
    <property type="entry name" value="Capsid_pestivir"/>
    <property type="match status" value="1"/>
</dbReference>
<dbReference type="PROSITE" id="PS51876">
    <property type="entry name" value="PV_NPRO"/>
    <property type="match status" value="2"/>
</dbReference>
<keyword evidence="20" id="KW-0547">Nucleotide-binding</keyword>
<proteinExistence type="evidence at protein level"/>
<evidence type="ECO:0000256" key="28">
    <source>
        <dbReference type="ARBA" id="ARBA00022870"/>
    </source>
</evidence>
<dbReference type="Pfam" id="PF05550">
    <property type="entry name" value="Peptidase_C53"/>
    <property type="match status" value="1"/>
</dbReference>
<keyword evidence="28" id="KW-1043">Host membrane</keyword>
<keyword evidence="33" id="KW-1072">Activation of host autophagy by virus</keyword>
<keyword evidence="15 50" id="KW-0645">Protease</keyword>
<feature type="disulfide bond" evidence="62">
    <location>
        <begin position="937"/>
        <end position="971"/>
    </location>
</feature>
<evidence type="ECO:0000256" key="18">
    <source>
        <dbReference type="ARBA" id="ARBA00022695"/>
    </source>
</evidence>
<dbReference type="PRINTS" id="PR00729">
    <property type="entry name" value="CDVENDOPTASE"/>
</dbReference>
<dbReference type="GO" id="GO:0003723">
    <property type="term" value="F:RNA binding"/>
    <property type="evidence" value="ECO:0007669"/>
    <property type="project" value="InterPro"/>
</dbReference>
<keyword evidence="23" id="KW-0347">Helicase</keyword>
<dbReference type="InterPro" id="IPR033130">
    <property type="entry name" value="RNase_T2_His_AS_2"/>
</dbReference>
<dbReference type="GO" id="GO:0070008">
    <property type="term" value="F:serine-type exopeptidase activity"/>
    <property type="evidence" value="ECO:0007669"/>
    <property type="project" value="InterPro"/>
</dbReference>
<evidence type="ECO:0000256" key="7">
    <source>
        <dbReference type="ARBA" id="ARBA00022448"/>
    </source>
</evidence>
<dbReference type="GO" id="GO:0004197">
    <property type="term" value="F:cysteine-type endopeptidase activity"/>
    <property type="evidence" value="ECO:0007669"/>
    <property type="project" value="UniProtKB-UniRule"/>
</dbReference>
<dbReference type="GO" id="GO:0055036">
    <property type="term" value="C:virion membrane"/>
    <property type="evidence" value="ECO:0007669"/>
    <property type="project" value="UniProtKB-SubCell"/>
</dbReference>
<keyword evidence="36 53" id="KW-0472">Membrane</keyword>
<feature type="transmembrane region" description="Helical" evidence="53">
    <location>
        <begin position="1301"/>
        <end position="1322"/>
    </location>
</feature>
<dbReference type="Proteomes" id="UP000127008">
    <property type="component" value="Segment"/>
</dbReference>
<evidence type="ECO:0000256" key="5">
    <source>
        <dbReference type="ARBA" id="ARBA00010133"/>
    </source>
</evidence>
<comment type="similarity">
    <text evidence="5">Belongs to the pestivirus polyprotein family.</text>
</comment>
<dbReference type="GO" id="GO:0005524">
    <property type="term" value="F:ATP binding"/>
    <property type="evidence" value="ECO:0007669"/>
    <property type="project" value="UniProtKB-KW"/>
</dbReference>
<feature type="domain" description="Peptidase C53" evidence="59">
    <location>
        <begin position="109"/>
        <end position="273"/>
    </location>
</feature>
<feature type="transmembrane region" description="Helical" evidence="53">
    <location>
        <begin position="1478"/>
        <end position="1500"/>
    </location>
</feature>
<dbReference type="Pfam" id="PF16329">
    <property type="entry name" value="Pestivirus_E2"/>
    <property type="match status" value="1"/>
</dbReference>
<dbReference type="EMBL" id="KJ950914">
    <property type="protein sequence ID" value="AIU36197.1"/>
    <property type="molecule type" value="Genomic_RNA"/>
</dbReference>
<dbReference type="GO" id="GO:0033897">
    <property type="term" value="F:ribonuclease T2 activity"/>
    <property type="evidence" value="ECO:0007669"/>
    <property type="project" value="InterPro"/>
</dbReference>
<evidence type="ECO:0000256" key="37">
    <source>
        <dbReference type="ARBA" id="ARBA00023157"/>
    </source>
</evidence>
<dbReference type="Pfam" id="PF12387">
    <property type="entry name" value="Peptidase_C74"/>
    <property type="match status" value="1"/>
</dbReference>
<evidence type="ECO:0000256" key="21">
    <source>
        <dbReference type="ARBA" id="ARBA00022801"/>
    </source>
</evidence>
<keyword evidence="21 50" id="KW-0378">Hydrolase</keyword>
<evidence type="ECO:0000256" key="38">
    <source>
        <dbReference type="ARBA" id="ARBA00023180"/>
    </source>
</evidence>
<feature type="active site" description="For N-terminal protease activity" evidence="51">
    <location>
        <position position="158"/>
    </location>
</feature>
<keyword evidence="24 51" id="KW-0788">Thiol protease</keyword>
<keyword evidence="18" id="KW-0548">Nucleotidyltransferase</keyword>
<feature type="transmembrane region" description="Helical" evidence="53">
    <location>
        <begin position="1150"/>
        <end position="1173"/>
    </location>
</feature>
<dbReference type="InterPro" id="IPR000280">
    <property type="entry name" value="Pestivirus_NS3_S31"/>
</dbReference>
<feature type="disulfide bond" evidence="62">
    <location>
        <begin position="913"/>
        <end position="949"/>
    </location>
</feature>
<evidence type="ECO:0000256" key="24">
    <source>
        <dbReference type="ARBA" id="ARBA00022807"/>
    </source>
</evidence>
<evidence type="ECO:0000256" key="32">
    <source>
        <dbReference type="ARBA" id="ARBA00023039"/>
    </source>
</evidence>
<dbReference type="InterPro" id="IPR007094">
    <property type="entry name" value="RNA-dir_pol_PSvirus"/>
</dbReference>
<evidence type="ECO:0000256" key="12">
    <source>
        <dbReference type="ARBA" id="ARBA00022581"/>
    </source>
</evidence>
<evidence type="ECO:0000256" key="36">
    <source>
        <dbReference type="ARBA" id="ARBA00023136"/>
    </source>
</evidence>
<evidence type="ECO:0000256" key="42">
    <source>
        <dbReference type="ARBA" id="ARBA00023303"/>
    </source>
</evidence>
<evidence type="ECO:0000259" key="56">
    <source>
        <dbReference type="PROSITE" id="PS51194"/>
    </source>
</evidence>
<feature type="domain" description="Peptidase S31" evidence="57">
    <location>
        <begin position="1703"/>
        <end position="1876"/>
    </location>
</feature>
<organism evidence="60 61">
    <name type="scientific">Pestivirus ratti</name>
    <dbReference type="NCBI Taxonomy" id="3052623"/>
    <lineage>
        <taxon>Viruses</taxon>
        <taxon>Riboviria</taxon>
        <taxon>Orthornavirae</taxon>
        <taxon>Kitrinoviricota</taxon>
        <taxon>Flasuviricetes</taxon>
        <taxon>Amarillovirales</taxon>
        <taxon>Flaviviridae</taxon>
        <taxon>Pestivirus</taxon>
    </lineage>
</organism>
<evidence type="ECO:0000256" key="6">
    <source>
        <dbReference type="ARBA" id="ARBA00020107"/>
    </source>
</evidence>
<dbReference type="GO" id="GO:0006508">
    <property type="term" value="P:proteolysis"/>
    <property type="evidence" value="ECO:0007669"/>
    <property type="project" value="UniProtKB-KW"/>
</dbReference>
<evidence type="ECO:0000256" key="20">
    <source>
        <dbReference type="ARBA" id="ARBA00022741"/>
    </source>
</evidence>
<feature type="transmembrane region" description="Helical" evidence="53">
    <location>
        <begin position="1408"/>
        <end position="1429"/>
    </location>
</feature>
<keyword evidence="39" id="KW-1035">Host cytoplasm</keyword>
<dbReference type="SUPFAM" id="SSF56672">
    <property type="entry name" value="DNA/RNA polymerases"/>
    <property type="match status" value="1"/>
</dbReference>
<comment type="subcellular location">
    <subcellularLocation>
        <location evidence="2">Host cytoplasm</location>
    </subcellularLocation>
    <subcellularLocation>
        <location evidence="3">Host membrane</location>
        <topology evidence="3">Peripheral membrane protein</topology>
    </subcellularLocation>
    <subcellularLocation>
        <location evidence="4">Virion membrane</location>
        <topology evidence="4">Peripheral membrane protein</topology>
    </subcellularLocation>
</comment>
<dbReference type="SUPFAM" id="SSF52540">
    <property type="entry name" value="P-loop containing nucleoside triphosphate hydrolases"/>
    <property type="match status" value="1"/>
</dbReference>
<accession>A0A097NZ77</accession>
<dbReference type="InterPro" id="IPR049486">
    <property type="entry name" value="NS3-hel_C_flaviviridae"/>
</dbReference>
<dbReference type="Pfam" id="PF05578">
    <property type="entry name" value="Peptidase_S31"/>
    <property type="match status" value="1"/>
</dbReference>
<dbReference type="PANTHER" id="PTHR18934:SF91">
    <property type="entry name" value="PRE-MRNA-SPLICING FACTOR ATP-DEPENDENT RNA HELICASE PRP16"/>
    <property type="match status" value="1"/>
</dbReference>
<dbReference type="PROSITE" id="PS00531">
    <property type="entry name" value="RNASE_T2_2"/>
    <property type="match status" value="1"/>
</dbReference>
<feature type="disulfide bond" evidence="62">
    <location>
        <begin position="1015"/>
        <end position="1050"/>
    </location>
</feature>
<dbReference type="GO" id="GO:0030430">
    <property type="term" value="C:host cell cytoplasm"/>
    <property type="evidence" value="ECO:0007669"/>
    <property type="project" value="UniProtKB-SubCell"/>
</dbReference>
<dbReference type="Gene3D" id="3.30.70.270">
    <property type="match status" value="2"/>
</dbReference>
<keyword evidence="25 50" id="KW-0720">Serine protease</keyword>
<dbReference type="PANTHER" id="PTHR18934">
    <property type="entry name" value="ATP-DEPENDENT RNA HELICASE"/>
    <property type="match status" value="1"/>
</dbReference>
<evidence type="ECO:0000256" key="1">
    <source>
        <dbReference type="ARBA" id="ARBA00001160"/>
    </source>
</evidence>
<evidence type="ECO:0000256" key="2">
    <source>
        <dbReference type="ARBA" id="ARBA00004192"/>
    </source>
</evidence>
<comment type="caution">
    <text evidence="51">Lacks conserved residue(s) required for the propagation of feature annotation.</text>
</comment>
<evidence type="ECO:0000256" key="33">
    <source>
        <dbReference type="ARBA" id="ARBA00023050"/>
    </source>
</evidence>
<dbReference type="PROSITE" id="PS51535">
    <property type="entry name" value="PESTIVIRUS_NS3PRO"/>
    <property type="match status" value="1"/>
</dbReference>
<keyword evidence="29 51" id="KW-1092">Inhibition of host IRF3 by virus</keyword>
<dbReference type="GO" id="GO:0039520">
    <property type="term" value="P:symbiont-mediated activation of host autophagy"/>
    <property type="evidence" value="ECO:0007669"/>
    <property type="project" value="UniProtKB-KW"/>
</dbReference>
<protein>
    <recommendedName>
        <fullName evidence="6">Genome polyprotein</fullName>
    </recommendedName>
</protein>
<keyword evidence="10" id="KW-1168">Fusion of virus membrane with host membrane</keyword>
<dbReference type="Pfam" id="PF00270">
    <property type="entry name" value="DEAD"/>
    <property type="match status" value="1"/>
</dbReference>
<evidence type="ECO:0000256" key="17">
    <source>
        <dbReference type="ARBA" id="ARBA00022692"/>
    </source>
</evidence>
<keyword evidence="17 53" id="KW-0812">Transmembrane</keyword>
<evidence type="ECO:0000313" key="60">
    <source>
        <dbReference type="EMBL" id="AIU36197.1"/>
    </source>
</evidence>
<keyword evidence="13" id="KW-1162">Viral penetration into host cytoplasm</keyword>
<dbReference type="InterPro" id="IPR043128">
    <property type="entry name" value="Rev_trsase/Diguanyl_cyclase"/>
</dbReference>
<keyword evidence="34" id="KW-0406">Ion transport</keyword>
<feature type="site" description="Cleavage; by autolysis" evidence="51">
    <location>
        <begin position="273"/>
        <end position="274"/>
    </location>
</feature>
<keyword evidence="61" id="KW-1185">Reference proteome</keyword>
<dbReference type="GO" id="GO:0017111">
    <property type="term" value="F:ribonucleoside triphosphate phosphatase activity"/>
    <property type="evidence" value="ECO:0007669"/>
    <property type="project" value="UniProtKB-EC"/>
</dbReference>
<feature type="transmembrane region" description="Helical" evidence="53">
    <location>
        <begin position="1370"/>
        <end position="1388"/>
    </location>
</feature>
<feature type="domain" description="Peptidase C53" evidence="59">
    <location>
        <begin position="1"/>
        <end position="116"/>
    </location>
</feature>
<dbReference type="PROSITE" id="PS51192">
    <property type="entry name" value="HELICASE_ATP_BIND_1"/>
    <property type="match status" value="1"/>
</dbReference>
<dbReference type="GO" id="GO:0039548">
    <property type="term" value="P:symbiont-mediated suppression of host cytoplasmic pattern recognition receptor signaling pathway via inhibition of IRF3 activity"/>
    <property type="evidence" value="ECO:0007669"/>
    <property type="project" value="UniProtKB-KW"/>
</dbReference>
<dbReference type="PROSITE" id="PS51194">
    <property type="entry name" value="HELICASE_CTER"/>
    <property type="match status" value="1"/>
</dbReference>